<accession>A0A1X6WUF4</accession>
<dbReference type="PANTHER" id="PTHR30363">
    <property type="entry name" value="HTH-TYPE TRANSCRIPTIONAL REGULATOR SRLR-RELATED"/>
    <property type="match status" value="1"/>
</dbReference>
<dbReference type="EMBL" id="FWFG01000023">
    <property type="protein sequence ID" value="SLM88817.1"/>
    <property type="molecule type" value="Genomic_DNA"/>
</dbReference>
<name>A0A1X6WUF4_9MICO</name>
<feature type="compositionally biased region" description="Basic and acidic residues" evidence="1">
    <location>
        <begin position="1"/>
        <end position="11"/>
    </location>
</feature>
<evidence type="ECO:0000313" key="2">
    <source>
        <dbReference type="EMBL" id="SLM88817.1"/>
    </source>
</evidence>
<evidence type="ECO:0000256" key="1">
    <source>
        <dbReference type="SAM" id="MobiDB-lite"/>
    </source>
</evidence>
<evidence type="ECO:0000313" key="3">
    <source>
        <dbReference type="Proteomes" id="UP000195981"/>
    </source>
</evidence>
<sequence length="277" mass="29286">MDGDGDDHAEGEAMTTSTDHLDAPGRTEATGRPAASGVEAPEPHRDTRDRLVEAITTHGPITARALAERFGLTSAAVRRHLAALESDGVIVEHDVPVPQRGRGRPSKSFVIAVAPRSEDREGDDLALLAIDQLARLGGREAVESLAELRVAPWGQEFSARLAAAEATSGPLDASARTELLAELLSELGYATTVRPLTVNVPEAPSRRGARPRTVVTAQLCQGHCPVQDLAAEHPELCDIETRAISRMLGVPVQRLATLAGGAHACTTHIPLTEGRTS</sequence>
<feature type="region of interest" description="Disordered" evidence="1">
    <location>
        <begin position="1"/>
        <end position="47"/>
    </location>
</feature>
<reference evidence="2 3" key="1">
    <citation type="submission" date="2017-02" db="EMBL/GenBank/DDBJ databases">
        <authorList>
            <person name="Peterson S.W."/>
        </authorList>
    </citation>
    <scope>NUCLEOTIDE SEQUENCE [LARGE SCALE GENOMIC DNA]</scope>
    <source>
        <strain evidence="2 3">CIP104813</strain>
    </source>
</reference>
<protein>
    <submittedName>
        <fullName evidence="2">Iron-sulfur cluster regulator SufR</fullName>
    </submittedName>
</protein>
<dbReference type="InterPro" id="IPR050313">
    <property type="entry name" value="Carb_Metab_HTH_regulators"/>
</dbReference>
<dbReference type="InterPro" id="IPR036390">
    <property type="entry name" value="WH_DNA-bd_sf"/>
</dbReference>
<proteinExistence type="predicted"/>
<dbReference type="PANTHER" id="PTHR30363:SF28">
    <property type="entry name" value="TRANSCRIPTIONAL REGULATORY PROTEIN-RELATED"/>
    <property type="match status" value="1"/>
</dbReference>
<dbReference type="AlphaFoldDB" id="A0A1X6WUF4"/>
<dbReference type="SUPFAM" id="SSF46785">
    <property type="entry name" value="Winged helix' DNA-binding domain"/>
    <property type="match status" value="1"/>
</dbReference>
<dbReference type="InterPro" id="IPR036388">
    <property type="entry name" value="WH-like_DNA-bd_sf"/>
</dbReference>
<dbReference type="InterPro" id="IPR011991">
    <property type="entry name" value="ArsR-like_HTH"/>
</dbReference>
<dbReference type="Proteomes" id="UP000195981">
    <property type="component" value="Unassembled WGS sequence"/>
</dbReference>
<gene>
    <name evidence="2" type="ORF">FM110_02510</name>
</gene>
<keyword evidence="3" id="KW-1185">Reference proteome</keyword>
<dbReference type="CDD" id="cd00090">
    <property type="entry name" value="HTH_ARSR"/>
    <property type="match status" value="1"/>
</dbReference>
<dbReference type="Gene3D" id="1.10.10.10">
    <property type="entry name" value="Winged helix-like DNA-binding domain superfamily/Winged helix DNA-binding domain"/>
    <property type="match status" value="1"/>
</dbReference>
<organism evidence="2 3">
    <name type="scientific">Brachybacterium nesterenkovii</name>
    <dbReference type="NCBI Taxonomy" id="47847"/>
    <lineage>
        <taxon>Bacteria</taxon>
        <taxon>Bacillati</taxon>
        <taxon>Actinomycetota</taxon>
        <taxon>Actinomycetes</taxon>
        <taxon>Micrococcales</taxon>
        <taxon>Dermabacteraceae</taxon>
        <taxon>Brachybacterium</taxon>
    </lineage>
</organism>
<dbReference type="Pfam" id="PF13412">
    <property type="entry name" value="HTH_24"/>
    <property type="match status" value="1"/>
</dbReference>